<protein>
    <submittedName>
        <fullName evidence="1">Uncharacterized protein</fullName>
    </submittedName>
</protein>
<sequence>MGDLLFDVVAWHFISISQIQFWRRQGLTVNFAIGCQRQFVQHDEMTGNHVIGQAGF</sequence>
<accession>A0A176S7N3</accession>
<reference evidence="1 2" key="1">
    <citation type="submission" date="2016-05" db="EMBL/GenBank/DDBJ databases">
        <title>Single-cell genome of chain-forming Candidatus Thiomargarita nelsonii and comparison to other large sulfur-oxidizing bacteria.</title>
        <authorList>
            <person name="Winkel M."/>
            <person name="Salman V."/>
            <person name="Woyke T."/>
            <person name="Schulz-Vogt H."/>
            <person name="Richter M."/>
            <person name="Flood B."/>
            <person name="Bailey J."/>
            <person name="Amann R."/>
            <person name="Mussmann M."/>
        </authorList>
    </citation>
    <scope>NUCLEOTIDE SEQUENCE [LARGE SCALE GENOMIC DNA]</scope>
    <source>
        <strain evidence="1 2">THI036</strain>
    </source>
</reference>
<evidence type="ECO:0000313" key="2">
    <source>
        <dbReference type="Proteomes" id="UP000076962"/>
    </source>
</evidence>
<dbReference type="Proteomes" id="UP000076962">
    <property type="component" value="Unassembled WGS sequence"/>
</dbReference>
<gene>
    <name evidence="1" type="ORF">THIOM_000013</name>
</gene>
<keyword evidence="2" id="KW-1185">Reference proteome</keyword>
<comment type="caution">
    <text evidence="1">The sequence shown here is derived from an EMBL/GenBank/DDBJ whole genome shotgun (WGS) entry which is preliminary data.</text>
</comment>
<dbReference type="AntiFam" id="ANF00178">
    <property type="entry name" value="Shadow ORF (opposite dhbF)"/>
</dbReference>
<dbReference type="EMBL" id="LUTY01000002">
    <property type="protein sequence ID" value="OAD24131.1"/>
    <property type="molecule type" value="Genomic_DNA"/>
</dbReference>
<evidence type="ECO:0000313" key="1">
    <source>
        <dbReference type="EMBL" id="OAD24131.1"/>
    </source>
</evidence>
<name>A0A176S7N3_9GAMM</name>
<organism evidence="1 2">
    <name type="scientific">Candidatus Thiomargarita nelsonii</name>
    <dbReference type="NCBI Taxonomy" id="1003181"/>
    <lineage>
        <taxon>Bacteria</taxon>
        <taxon>Pseudomonadati</taxon>
        <taxon>Pseudomonadota</taxon>
        <taxon>Gammaproteobacteria</taxon>
        <taxon>Thiotrichales</taxon>
        <taxon>Thiotrichaceae</taxon>
        <taxon>Thiomargarita</taxon>
    </lineage>
</organism>
<proteinExistence type="predicted"/>
<dbReference type="AlphaFoldDB" id="A0A176S7N3"/>